<dbReference type="SUPFAM" id="SSF55486">
    <property type="entry name" value="Metalloproteases ('zincins'), catalytic domain"/>
    <property type="match status" value="1"/>
</dbReference>
<organism evidence="6 7">
    <name type="scientific">Spirosoma endbachense</name>
    <dbReference type="NCBI Taxonomy" id="2666025"/>
    <lineage>
        <taxon>Bacteria</taxon>
        <taxon>Pseudomonadati</taxon>
        <taxon>Bacteroidota</taxon>
        <taxon>Cytophagia</taxon>
        <taxon>Cytophagales</taxon>
        <taxon>Cytophagaceae</taxon>
        <taxon>Spirosoma</taxon>
    </lineage>
</organism>
<dbReference type="GO" id="GO:0031012">
    <property type="term" value="C:extracellular matrix"/>
    <property type="evidence" value="ECO:0007669"/>
    <property type="project" value="InterPro"/>
</dbReference>
<evidence type="ECO:0000313" key="7">
    <source>
        <dbReference type="Proteomes" id="UP000464577"/>
    </source>
</evidence>
<proteinExistence type="predicted"/>
<dbReference type="Gene3D" id="2.60.120.430">
    <property type="entry name" value="Galactose-binding lectin"/>
    <property type="match status" value="1"/>
</dbReference>
<protein>
    <submittedName>
        <fullName evidence="6">Matrixin family metalloprotease</fullName>
    </submittedName>
</protein>
<dbReference type="GO" id="GO:0006508">
    <property type="term" value="P:proteolysis"/>
    <property type="evidence" value="ECO:0007669"/>
    <property type="project" value="UniProtKB-KW"/>
</dbReference>
<evidence type="ECO:0000256" key="4">
    <source>
        <dbReference type="ARBA" id="ARBA00022833"/>
    </source>
</evidence>
<dbReference type="InterPro" id="IPR001818">
    <property type="entry name" value="Pept_M10_metallopeptidase"/>
</dbReference>
<dbReference type="GO" id="GO:0008270">
    <property type="term" value="F:zinc ion binding"/>
    <property type="evidence" value="ECO:0007669"/>
    <property type="project" value="InterPro"/>
</dbReference>
<sequence length="331" mass="36107">MRKLSTQTVTLSLLLLVGLFWQCEDIPPAASRLVYVSADQNDMARRVTTDCAFRYNIANTFKRLNNDGQRAAIRAGFDLWQKVNPNLGFLELPERSVLVVKFVDPSEIPNQTATSTVGLVRGAATVTGGLRKESNGTYTILLSDTYDWSETALTKAIAYHAGLFMGMATSTESSSLMSTLFVGQSIRASKADSAAINKLYTTTCKDLTVSYLPFTLQVNGPITKTVKLDKQGTISVKATGLITVGVFVGITGPEGKDGLFGFPIPQYSIVPDFLHASLMYKLNNEANWHYCGKECSFPTTGTQYADFTFGVNDLNLTDNTGAYTVVVDYVK</sequence>
<dbReference type="EMBL" id="CP045997">
    <property type="protein sequence ID" value="QHW00487.1"/>
    <property type="molecule type" value="Genomic_DNA"/>
</dbReference>
<dbReference type="Pfam" id="PF00413">
    <property type="entry name" value="Peptidase_M10"/>
    <property type="match status" value="1"/>
</dbReference>
<name>A0A6P1W9S6_9BACT</name>
<dbReference type="RefSeq" id="WP_162390878.1">
    <property type="nucleotide sequence ID" value="NZ_CP045997.1"/>
</dbReference>
<keyword evidence="1 6" id="KW-0645">Protease</keyword>
<dbReference type="Proteomes" id="UP000464577">
    <property type="component" value="Chromosome"/>
</dbReference>
<dbReference type="KEGG" id="senf:GJR95_38115"/>
<reference evidence="6 7" key="1">
    <citation type="submission" date="2019-11" db="EMBL/GenBank/DDBJ databases">
        <title>Spirosoma endbachense sp. nov., isolated from a natural salt meadow.</title>
        <authorList>
            <person name="Rojas J."/>
            <person name="Ambika Manirajan B."/>
            <person name="Ratering S."/>
            <person name="Suarez C."/>
            <person name="Geissler-Plaum R."/>
            <person name="Schnell S."/>
        </authorList>
    </citation>
    <scope>NUCLEOTIDE SEQUENCE [LARGE SCALE GENOMIC DNA]</scope>
    <source>
        <strain evidence="6 7">I-24</strain>
    </source>
</reference>
<keyword evidence="2" id="KW-0479">Metal-binding</keyword>
<evidence type="ECO:0000256" key="2">
    <source>
        <dbReference type="ARBA" id="ARBA00022723"/>
    </source>
</evidence>
<keyword evidence="3" id="KW-0378">Hydrolase</keyword>
<evidence type="ECO:0000256" key="3">
    <source>
        <dbReference type="ARBA" id="ARBA00022801"/>
    </source>
</evidence>
<keyword evidence="6" id="KW-0482">Metalloprotease</keyword>
<evidence type="ECO:0000313" key="6">
    <source>
        <dbReference type="EMBL" id="QHW00487.1"/>
    </source>
</evidence>
<dbReference type="GO" id="GO:0004222">
    <property type="term" value="F:metalloendopeptidase activity"/>
    <property type="evidence" value="ECO:0007669"/>
    <property type="project" value="InterPro"/>
</dbReference>
<keyword evidence="7" id="KW-1185">Reference proteome</keyword>
<evidence type="ECO:0000256" key="1">
    <source>
        <dbReference type="ARBA" id="ARBA00022670"/>
    </source>
</evidence>
<dbReference type="InterPro" id="IPR024079">
    <property type="entry name" value="MetalloPept_cat_dom_sf"/>
</dbReference>
<dbReference type="Gene3D" id="3.40.390.10">
    <property type="entry name" value="Collagenase (Catalytic Domain)"/>
    <property type="match status" value="1"/>
</dbReference>
<dbReference type="AlphaFoldDB" id="A0A6P1W9S6"/>
<keyword evidence="4" id="KW-0862">Zinc</keyword>
<evidence type="ECO:0000259" key="5">
    <source>
        <dbReference type="Pfam" id="PF00413"/>
    </source>
</evidence>
<gene>
    <name evidence="6" type="ORF">GJR95_38115</name>
</gene>
<accession>A0A6P1W9S6</accession>
<feature type="domain" description="Peptidase M10 metallopeptidase" evidence="5">
    <location>
        <begin position="53"/>
        <end position="201"/>
    </location>
</feature>